<proteinExistence type="predicted"/>
<accession>A0A366IDN4</accession>
<protein>
    <submittedName>
        <fullName evidence="2">Uncharacterized protein</fullName>
    </submittedName>
</protein>
<dbReference type="EMBL" id="QNRX01000002">
    <property type="protein sequence ID" value="RBP68869.1"/>
    <property type="molecule type" value="Genomic_DNA"/>
</dbReference>
<dbReference type="AlphaFoldDB" id="A0A366IDN4"/>
<organism evidence="2 3">
    <name type="scientific">Alkalibaculum bacchi</name>
    <dbReference type="NCBI Taxonomy" id="645887"/>
    <lineage>
        <taxon>Bacteria</taxon>
        <taxon>Bacillati</taxon>
        <taxon>Bacillota</taxon>
        <taxon>Clostridia</taxon>
        <taxon>Eubacteriales</taxon>
        <taxon>Eubacteriaceae</taxon>
        <taxon>Alkalibaculum</taxon>
    </lineage>
</organism>
<dbReference type="RefSeq" id="WP_113919451.1">
    <property type="nucleotide sequence ID" value="NZ_QNRX01000002.1"/>
</dbReference>
<feature type="coiled-coil region" evidence="1">
    <location>
        <begin position="266"/>
        <end position="311"/>
    </location>
</feature>
<comment type="caution">
    <text evidence="2">The sequence shown here is derived from an EMBL/GenBank/DDBJ whole genome shotgun (WGS) entry which is preliminary data.</text>
</comment>
<evidence type="ECO:0000313" key="2">
    <source>
        <dbReference type="EMBL" id="RBP68869.1"/>
    </source>
</evidence>
<evidence type="ECO:0000256" key="1">
    <source>
        <dbReference type="SAM" id="Coils"/>
    </source>
</evidence>
<name>A0A366IDN4_9FIRM</name>
<keyword evidence="3" id="KW-1185">Reference proteome</keyword>
<reference evidence="2 3" key="1">
    <citation type="submission" date="2018-06" db="EMBL/GenBank/DDBJ databases">
        <title>Genomic Encyclopedia of Type Strains, Phase IV (KMG-IV): sequencing the most valuable type-strain genomes for metagenomic binning, comparative biology and taxonomic classification.</title>
        <authorList>
            <person name="Goeker M."/>
        </authorList>
    </citation>
    <scope>NUCLEOTIDE SEQUENCE [LARGE SCALE GENOMIC DNA]</scope>
    <source>
        <strain evidence="2 3">DSM 22112</strain>
    </source>
</reference>
<feature type="coiled-coil region" evidence="1">
    <location>
        <begin position="19"/>
        <end position="60"/>
    </location>
</feature>
<sequence>MYSKINQQIQSAFQCMKQLEKIDKMLYKLQDEQEELENKVSKLKTTVEKEDKDVENLENKSIAKIFYSFLGNLDDRVEMERKEALSARLKYNQSIRDLSSITRKISELNLERTKYINCKAQYHKLFKEKKELLIASNPEVAQKIMAITEQLSESKNNVKEIDEAIEAGENVIYSINRALSSLDSAEGWGVWDMLGGGLMTDLIKHSHIDDANSDVQQIQYLLRSFKSELTDIKISSDISVQTGGFTKFADFFFDGLISDWFMQSKIQNSKENISQVRRQVQNVINELITMKDKESMTLEKLEAEMKDMINQA</sequence>
<gene>
    <name evidence="2" type="ORF">DES36_1027</name>
</gene>
<dbReference type="Proteomes" id="UP000253490">
    <property type="component" value="Unassembled WGS sequence"/>
</dbReference>
<evidence type="ECO:0000313" key="3">
    <source>
        <dbReference type="Proteomes" id="UP000253490"/>
    </source>
</evidence>
<keyword evidence="1" id="KW-0175">Coiled coil</keyword>
<dbReference type="OrthoDB" id="3540923at2"/>